<keyword evidence="2" id="KW-1185">Reference proteome</keyword>
<reference evidence="2" key="1">
    <citation type="journal article" date="2014" name="Nat. Genet.">
        <title>Genome of the human hookworm Necator americanus.</title>
        <authorList>
            <person name="Tang Y.T."/>
            <person name="Gao X."/>
            <person name="Rosa B.A."/>
            <person name="Abubucker S."/>
            <person name="Hallsworth-Pepin K."/>
            <person name="Martin J."/>
            <person name="Tyagi R."/>
            <person name="Heizer E."/>
            <person name="Zhang X."/>
            <person name="Bhonagiri-Palsikar V."/>
            <person name="Minx P."/>
            <person name="Warren W.C."/>
            <person name="Wang Q."/>
            <person name="Zhan B."/>
            <person name="Hotez P.J."/>
            <person name="Sternberg P.W."/>
            <person name="Dougall A."/>
            <person name="Gaze S.T."/>
            <person name="Mulvenna J."/>
            <person name="Sotillo J."/>
            <person name="Ranganathan S."/>
            <person name="Rabelo E.M."/>
            <person name="Wilson R.K."/>
            <person name="Felgner P.L."/>
            <person name="Bethony J."/>
            <person name="Hawdon J.M."/>
            <person name="Gasser R.B."/>
            <person name="Loukas A."/>
            <person name="Mitreva M."/>
        </authorList>
    </citation>
    <scope>NUCLEOTIDE SEQUENCE [LARGE SCALE GENOMIC DNA]</scope>
</reference>
<dbReference type="Proteomes" id="UP000053676">
    <property type="component" value="Unassembled WGS sequence"/>
</dbReference>
<evidence type="ECO:0000313" key="2">
    <source>
        <dbReference type="Proteomes" id="UP000053676"/>
    </source>
</evidence>
<dbReference type="EMBL" id="KI658023">
    <property type="protein sequence ID" value="ETN84102.1"/>
    <property type="molecule type" value="Genomic_DNA"/>
</dbReference>
<name>W2TSS5_NECAM</name>
<dbReference type="KEGG" id="nai:NECAME_07050"/>
<evidence type="ECO:0000313" key="1">
    <source>
        <dbReference type="EMBL" id="ETN84102.1"/>
    </source>
</evidence>
<protein>
    <submittedName>
        <fullName evidence="1">Uncharacterized protein</fullName>
    </submittedName>
</protein>
<sequence>MWDTVESFLEIEKSKMHTALFRRIAGALPGIIKDDDRNDNSNVSGLLFIFEEKSQEDPNILTL</sequence>
<accession>W2TSS5</accession>
<gene>
    <name evidence="1" type="ORF">NECAME_07050</name>
</gene>
<dbReference type="AlphaFoldDB" id="W2TSS5"/>
<proteinExistence type="predicted"/>
<organism evidence="1 2">
    <name type="scientific">Necator americanus</name>
    <name type="common">Human hookworm</name>
    <dbReference type="NCBI Taxonomy" id="51031"/>
    <lineage>
        <taxon>Eukaryota</taxon>
        <taxon>Metazoa</taxon>
        <taxon>Ecdysozoa</taxon>
        <taxon>Nematoda</taxon>
        <taxon>Chromadorea</taxon>
        <taxon>Rhabditida</taxon>
        <taxon>Rhabditina</taxon>
        <taxon>Rhabditomorpha</taxon>
        <taxon>Strongyloidea</taxon>
        <taxon>Ancylostomatidae</taxon>
        <taxon>Bunostominae</taxon>
        <taxon>Necator</taxon>
    </lineage>
</organism>